<dbReference type="InterPro" id="IPR004312">
    <property type="entry name" value="ATHILA_Orf1_C"/>
</dbReference>
<dbReference type="SUPFAM" id="SSF56672">
    <property type="entry name" value="DNA/RNA polymerases"/>
    <property type="match status" value="1"/>
</dbReference>
<organism evidence="10 11">
    <name type="scientific">Pisum sativum</name>
    <name type="common">Garden pea</name>
    <name type="synonym">Lathyrus oleraceus</name>
    <dbReference type="NCBI Taxonomy" id="3888"/>
    <lineage>
        <taxon>Eukaryota</taxon>
        <taxon>Viridiplantae</taxon>
        <taxon>Streptophyta</taxon>
        <taxon>Embryophyta</taxon>
        <taxon>Tracheophyta</taxon>
        <taxon>Spermatophyta</taxon>
        <taxon>Magnoliopsida</taxon>
        <taxon>eudicotyledons</taxon>
        <taxon>Gunneridae</taxon>
        <taxon>Pentapetalae</taxon>
        <taxon>rosids</taxon>
        <taxon>fabids</taxon>
        <taxon>Fabales</taxon>
        <taxon>Fabaceae</taxon>
        <taxon>Papilionoideae</taxon>
        <taxon>50 kb inversion clade</taxon>
        <taxon>NPAAA clade</taxon>
        <taxon>Hologalegina</taxon>
        <taxon>IRL clade</taxon>
        <taxon>Fabeae</taxon>
        <taxon>Lathyrus</taxon>
    </lineage>
</organism>
<dbReference type="InterPro" id="IPR041373">
    <property type="entry name" value="RT_RNaseH"/>
</dbReference>
<name>A0A9D5AJG5_PEA</name>
<evidence type="ECO:0000313" key="11">
    <source>
        <dbReference type="Proteomes" id="UP001058974"/>
    </source>
</evidence>
<dbReference type="Proteomes" id="UP001058974">
    <property type="component" value="Chromosome 5"/>
</dbReference>
<dbReference type="InterPro" id="IPR043502">
    <property type="entry name" value="DNA/RNA_pol_sf"/>
</dbReference>
<dbReference type="PANTHER" id="PTHR34072">
    <property type="entry name" value="ENZYMATIC POLYPROTEIN-RELATED"/>
    <property type="match status" value="1"/>
</dbReference>
<dbReference type="GO" id="GO:0003676">
    <property type="term" value="F:nucleic acid binding"/>
    <property type="evidence" value="ECO:0007669"/>
    <property type="project" value="InterPro"/>
</dbReference>
<evidence type="ECO:0000256" key="6">
    <source>
        <dbReference type="ARBA" id="ARBA00022918"/>
    </source>
</evidence>
<evidence type="ECO:0000256" key="4">
    <source>
        <dbReference type="ARBA" id="ARBA00022759"/>
    </source>
</evidence>
<comment type="caution">
    <text evidence="10">The sequence shown here is derived from an EMBL/GenBank/DDBJ whole genome shotgun (WGS) entry which is preliminary data.</text>
</comment>
<feature type="domain" description="Integrase zinc-binding" evidence="9">
    <location>
        <begin position="257"/>
        <end position="314"/>
    </location>
</feature>
<dbReference type="SUPFAM" id="SSF53098">
    <property type="entry name" value="Ribonuclease H-like"/>
    <property type="match status" value="1"/>
</dbReference>
<dbReference type="InterPro" id="IPR041588">
    <property type="entry name" value="Integrase_H2C2"/>
</dbReference>
<evidence type="ECO:0000313" key="10">
    <source>
        <dbReference type="EMBL" id="KAI5409659.1"/>
    </source>
</evidence>
<proteinExistence type="predicted"/>
<dbReference type="Gene3D" id="3.30.420.10">
    <property type="entry name" value="Ribonuclease H-like superfamily/Ribonuclease H"/>
    <property type="match status" value="2"/>
</dbReference>
<evidence type="ECO:0000256" key="5">
    <source>
        <dbReference type="ARBA" id="ARBA00022801"/>
    </source>
</evidence>
<dbReference type="AlphaFoldDB" id="A0A9D5AJG5"/>
<evidence type="ECO:0000256" key="1">
    <source>
        <dbReference type="ARBA" id="ARBA00022679"/>
    </source>
</evidence>
<evidence type="ECO:0000256" key="2">
    <source>
        <dbReference type="ARBA" id="ARBA00022695"/>
    </source>
</evidence>
<dbReference type="GO" id="GO:0004519">
    <property type="term" value="F:endonuclease activity"/>
    <property type="evidence" value="ECO:0007669"/>
    <property type="project" value="UniProtKB-KW"/>
</dbReference>
<dbReference type="Pfam" id="PF03078">
    <property type="entry name" value="ATHILA"/>
    <property type="match status" value="1"/>
</dbReference>
<keyword evidence="1" id="KW-0808">Transferase</keyword>
<dbReference type="Gramene" id="Psat05G0519500-T1">
    <property type="protein sequence ID" value="KAI5409659.1"/>
    <property type="gene ID" value="KIW84_055195"/>
</dbReference>
<gene>
    <name evidence="10" type="ORF">KIW84_055195</name>
</gene>
<feature type="domain" description="Reverse transcriptase RNase H-like" evidence="8">
    <location>
        <begin position="33"/>
        <end position="136"/>
    </location>
</feature>
<dbReference type="GO" id="GO:0003964">
    <property type="term" value="F:RNA-directed DNA polymerase activity"/>
    <property type="evidence" value="ECO:0007669"/>
    <property type="project" value="UniProtKB-KW"/>
</dbReference>
<keyword evidence="3" id="KW-0540">Nuclease</keyword>
<keyword evidence="6" id="KW-0695">RNA-directed DNA polymerase</keyword>
<dbReference type="InterPro" id="IPR036397">
    <property type="entry name" value="RNaseH_sf"/>
</dbReference>
<keyword evidence="4" id="KW-0255">Endonuclease</keyword>
<feature type="domain" description="Arabidopsis retrotransposon Orf1 C-terminal" evidence="7">
    <location>
        <begin position="574"/>
        <end position="674"/>
    </location>
</feature>
<dbReference type="EMBL" id="JAMSHJ010000005">
    <property type="protein sequence ID" value="KAI5409659.1"/>
    <property type="molecule type" value="Genomic_DNA"/>
</dbReference>
<dbReference type="Pfam" id="PF17917">
    <property type="entry name" value="RT_RNaseH"/>
    <property type="match status" value="1"/>
</dbReference>
<evidence type="ECO:0000256" key="3">
    <source>
        <dbReference type="ARBA" id="ARBA00022722"/>
    </source>
</evidence>
<keyword evidence="2" id="KW-0548">Nucleotidyltransferase</keyword>
<dbReference type="Pfam" id="PF17921">
    <property type="entry name" value="Integrase_H2C2"/>
    <property type="match status" value="1"/>
</dbReference>
<evidence type="ECO:0000259" key="8">
    <source>
        <dbReference type="Pfam" id="PF17917"/>
    </source>
</evidence>
<dbReference type="FunFam" id="3.10.20.370:FF:000001">
    <property type="entry name" value="Retrovirus-related Pol polyprotein from transposon 17.6-like protein"/>
    <property type="match status" value="1"/>
</dbReference>
<protein>
    <submittedName>
        <fullName evidence="10">Uncharacterized protein</fullName>
    </submittedName>
</protein>
<sequence>MKDAEFIFDGKCNDAFNLLKQALVSAPIMKPPDWSEPFEIMCDASDYVVGAVLGQRKEKKLHAIYYASRTLDAAQLNYATTEKELLVVVFAIDKFRSYLVGAKIIVYTDHVAIRYLLSKKDAKPRLLRWILLLQEFDLDIRDKKGTENVVVDHLSRLEHLKPELVPINDDFVYDRLIARLETIEDNNLGLDEHFQNSLAISNVPWYADFVNYLAADIVPPDLDYHRKKKFFHDVRNFYWDEPLLFKRGKDGIFLRCVPEEEVNSIIEHCHFAPYDGHAGTSKTYANILQAGLFWPTMWRDVYACIVKCDRCQHTGNISRRDEMPLRNIQEVELFNVWGIDFMGPFPPYLGNKYILVAVDYVSKRDWSQKLQEALWAYRTAFKTPIGTTPYQLVYGKSYHLPFELEHKAYWAIKTLNLDYLAAGEKRTLDIHKLEELRQSAYENAKIYKERTKAYHDKRIVKKNFNIGDPVLLFNSRLRLFLGKLRSRWTGPFEVSKILRSEVVEIKNETCSPFIVNGQRLKLYEGGDIPAYYLSHTLIDPPIPTTTGDHFPNFYRMQDFDDMHVAYRDDAQRERYIALYQRPMAPTCYPDQHCMEALGIKPSIQFLSRQLHWDEFADDLSNTYRNLTLEFLSSFDYDPYSGPDGYAAFRLFRVEYSFSQKEFGDLLGFQTTPDAIPETPMGYFLGLSRKLLHLRTYCGYTTMDIDFCLTRGLMRKASFHPSQFQLLVDSEAIHYFTLPDPMMTSMHDPANWSYALEGQGETIEEPRSPPIAEYMPTPPSPRITVFSNDLSLQTPDIRT</sequence>
<dbReference type="CDD" id="cd09274">
    <property type="entry name" value="RNase_HI_RT_Ty3"/>
    <property type="match status" value="1"/>
</dbReference>
<evidence type="ECO:0000259" key="9">
    <source>
        <dbReference type="Pfam" id="PF17921"/>
    </source>
</evidence>
<dbReference type="InterPro" id="IPR012337">
    <property type="entry name" value="RNaseH-like_sf"/>
</dbReference>
<keyword evidence="11" id="KW-1185">Reference proteome</keyword>
<dbReference type="GO" id="GO:0016787">
    <property type="term" value="F:hydrolase activity"/>
    <property type="evidence" value="ECO:0007669"/>
    <property type="project" value="UniProtKB-KW"/>
</dbReference>
<dbReference type="Gene3D" id="1.10.340.70">
    <property type="match status" value="1"/>
</dbReference>
<dbReference type="PANTHER" id="PTHR34072:SF57">
    <property type="entry name" value="RNA-DIRECTED DNA POLYMERASE"/>
    <property type="match status" value="1"/>
</dbReference>
<evidence type="ECO:0000259" key="7">
    <source>
        <dbReference type="Pfam" id="PF03078"/>
    </source>
</evidence>
<accession>A0A9D5AJG5</accession>
<keyword evidence="5" id="KW-0378">Hydrolase</keyword>
<reference evidence="10 11" key="1">
    <citation type="journal article" date="2022" name="Nat. Genet.">
        <title>Improved pea reference genome and pan-genome highlight genomic features and evolutionary characteristics.</title>
        <authorList>
            <person name="Yang T."/>
            <person name="Liu R."/>
            <person name="Luo Y."/>
            <person name="Hu S."/>
            <person name="Wang D."/>
            <person name="Wang C."/>
            <person name="Pandey M.K."/>
            <person name="Ge S."/>
            <person name="Xu Q."/>
            <person name="Li N."/>
            <person name="Li G."/>
            <person name="Huang Y."/>
            <person name="Saxena R.K."/>
            <person name="Ji Y."/>
            <person name="Li M."/>
            <person name="Yan X."/>
            <person name="He Y."/>
            <person name="Liu Y."/>
            <person name="Wang X."/>
            <person name="Xiang C."/>
            <person name="Varshney R.K."/>
            <person name="Ding H."/>
            <person name="Gao S."/>
            <person name="Zong X."/>
        </authorList>
    </citation>
    <scope>NUCLEOTIDE SEQUENCE [LARGE SCALE GENOMIC DNA]</scope>
    <source>
        <strain evidence="10 11">cv. Zhongwan 6</strain>
    </source>
</reference>
<dbReference type="Gene3D" id="3.10.20.370">
    <property type="match status" value="1"/>
</dbReference>